<accession>A0A2R8CFG8</accession>
<evidence type="ECO:0000256" key="5">
    <source>
        <dbReference type="ARBA" id="ARBA00022692"/>
    </source>
</evidence>
<dbReference type="InterPro" id="IPR003362">
    <property type="entry name" value="Bact_transf"/>
</dbReference>
<dbReference type="RefSeq" id="WP_108792314.1">
    <property type="nucleotide sequence ID" value="NZ_ONZG01000017.1"/>
</dbReference>
<feature type="domain" description="Bacterial sugar transferase" evidence="10">
    <location>
        <begin position="33"/>
        <end position="223"/>
    </location>
</feature>
<keyword evidence="5 9" id="KW-0812">Transmembrane</keyword>
<reference evidence="12" key="1">
    <citation type="submission" date="2018-03" db="EMBL/GenBank/DDBJ databases">
        <authorList>
            <person name="Rodrigo-Torres L."/>
            <person name="Arahal R. D."/>
            <person name="Lucena T."/>
        </authorList>
    </citation>
    <scope>NUCLEOTIDE SEQUENCE [LARGE SCALE GENOMIC DNA]</scope>
    <source>
        <strain evidence="12">CECT 7615</strain>
    </source>
</reference>
<comment type="subcellular location">
    <subcellularLocation>
        <location evidence="1">Cell membrane</location>
    </subcellularLocation>
</comment>
<protein>
    <submittedName>
        <fullName evidence="11">Undecaprenyl phosphate N,N'-diacetylbacillosamine 1-phosphate transferase</fullName>
        <ecNumber evidence="11">2.7.8.36</ecNumber>
    </submittedName>
</protein>
<dbReference type="GO" id="GO:0005886">
    <property type="term" value="C:plasma membrane"/>
    <property type="evidence" value="ECO:0007669"/>
    <property type="project" value="UniProtKB-SubCell"/>
</dbReference>
<keyword evidence="3" id="KW-1003">Cell membrane</keyword>
<dbReference type="GO" id="GO:0102334">
    <property type="term" value="F:N,N'-diacetylbacilliosaminyl-1-phosphate transferase activity"/>
    <property type="evidence" value="ECO:0007669"/>
    <property type="project" value="UniProtKB-EC"/>
</dbReference>
<evidence type="ECO:0000256" key="7">
    <source>
        <dbReference type="ARBA" id="ARBA00023136"/>
    </source>
</evidence>
<evidence type="ECO:0000256" key="4">
    <source>
        <dbReference type="ARBA" id="ARBA00022679"/>
    </source>
</evidence>
<name>A0A2R8CFG8_9RHOB</name>
<evidence type="ECO:0000256" key="9">
    <source>
        <dbReference type="SAM" id="Phobius"/>
    </source>
</evidence>
<dbReference type="Pfam" id="PF02397">
    <property type="entry name" value="Bac_transf"/>
    <property type="match status" value="1"/>
</dbReference>
<keyword evidence="6 9" id="KW-1133">Transmembrane helix</keyword>
<dbReference type="EMBL" id="ONZG01000017">
    <property type="protein sequence ID" value="SPJ31157.1"/>
    <property type="molecule type" value="Genomic_DNA"/>
</dbReference>
<proteinExistence type="inferred from homology"/>
<organism evidence="11 12">
    <name type="scientific">Falsiruegeria mediterranea M17</name>
    <dbReference type="NCBI Taxonomy" id="1200281"/>
    <lineage>
        <taxon>Bacteria</taxon>
        <taxon>Pseudomonadati</taxon>
        <taxon>Pseudomonadota</taxon>
        <taxon>Alphaproteobacteria</taxon>
        <taxon>Rhodobacterales</taxon>
        <taxon>Roseobacteraceae</taxon>
        <taxon>Falsiruegeria</taxon>
    </lineage>
</organism>
<keyword evidence="7 9" id="KW-0472">Membrane</keyword>
<dbReference type="GO" id="GO:0000271">
    <property type="term" value="P:polysaccharide biosynthetic process"/>
    <property type="evidence" value="ECO:0007669"/>
    <property type="project" value="UniProtKB-KW"/>
</dbReference>
<dbReference type="EC" id="2.7.8.36" evidence="11"/>
<sequence>MKDDLSQPWLNKHVCPTEVAPSTGSQIYRAVGKRVLDIVLAVFLLVLCFPVFLLISVLVWLDGGPPVFSHERVGRGGRAFKCLKFRTMQVGSERLLRQHLQENAKARQEWDAQQKLTDDPRITRVGRFLRRTSLDELPQIVNVLRGEMSLVGPRPVTVDELDRYAGHLPKYLALRPGVTGLWQVHGRGRVSYAERVKMDARYFADLSFGGDLLLLFKTSLVVVRWQGQ</sequence>
<evidence type="ECO:0000256" key="2">
    <source>
        <dbReference type="ARBA" id="ARBA00006464"/>
    </source>
</evidence>
<keyword evidence="8" id="KW-0270">Exopolysaccharide synthesis</keyword>
<keyword evidence="12" id="KW-1185">Reference proteome</keyword>
<dbReference type="AlphaFoldDB" id="A0A2R8CFG8"/>
<feature type="transmembrane region" description="Helical" evidence="9">
    <location>
        <begin position="38"/>
        <end position="61"/>
    </location>
</feature>
<dbReference type="PANTHER" id="PTHR30576">
    <property type="entry name" value="COLANIC BIOSYNTHESIS UDP-GLUCOSE LIPID CARRIER TRANSFERASE"/>
    <property type="match status" value="1"/>
</dbReference>
<keyword evidence="4 11" id="KW-0808">Transferase</keyword>
<evidence type="ECO:0000259" key="10">
    <source>
        <dbReference type="Pfam" id="PF02397"/>
    </source>
</evidence>
<evidence type="ECO:0000313" key="11">
    <source>
        <dbReference type="EMBL" id="SPJ31157.1"/>
    </source>
</evidence>
<gene>
    <name evidence="11" type="primary">pglC_3</name>
    <name evidence="11" type="ORF">TRM7615_04698</name>
</gene>
<evidence type="ECO:0000313" key="12">
    <source>
        <dbReference type="Proteomes" id="UP000244898"/>
    </source>
</evidence>
<evidence type="ECO:0000256" key="3">
    <source>
        <dbReference type="ARBA" id="ARBA00022475"/>
    </source>
</evidence>
<comment type="similarity">
    <text evidence="2">Belongs to the bacterial sugar transferase family.</text>
</comment>
<evidence type="ECO:0000256" key="8">
    <source>
        <dbReference type="ARBA" id="ARBA00023169"/>
    </source>
</evidence>
<dbReference type="Proteomes" id="UP000244898">
    <property type="component" value="Unassembled WGS sequence"/>
</dbReference>
<dbReference type="PANTHER" id="PTHR30576:SF4">
    <property type="entry name" value="UNDECAPRENYL-PHOSPHATE GALACTOSE PHOSPHOTRANSFERASE"/>
    <property type="match status" value="1"/>
</dbReference>
<dbReference type="OrthoDB" id="9808602at2"/>
<evidence type="ECO:0000256" key="6">
    <source>
        <dbReference type="ARBA" id="ARBA00022989"/>
    </source>
</evidence>
<evidence type="ECO:0000256" key="1">
    <source>
        <dbReference type="ARBA" id="ARBA00004236"/>
    </source>
</evidence>